<dbReference type="Pfam" id="PF00967">
    <property type="entry name" value="Barwin"/>
    <property type="match status" value="1"/>
</dbReference>
<name>A0ABR2FYY7_9ROSI</name>
<sequence>MEKSVIISSIVMLGWVVLVGSSIGDDDASAYWTLYNVTENEWDLTKAGVYCSQFPEYANKPYEWRSKYYWAAFCGRVGDMPPKTCGQCLNVTNHQWGESASVTVRILDLCSRQSMDLDHPAFVKIDYNGWGIEFGHLQVKYEFVDCDDPTIRLYSASS</sequence>
<reference evidence="5 6" key="1">
    <citation type="journal article" date="2024" name="G3 (Bethesda)">
        <title>Genome assembly of Hibiscus sabdariffa L. provides insights into metabolisms of medicinal natural products.</title>
        <authorList>
            <person name="Kim T."/>
        </authorList>
    </citation>
    <scope>NUCLEOTIDE SEQUENCE [LARGE SCALE GENOMIC DNA]</scope>
    <source>
        <strain evidence="5">TK-2024</strain>
        <tissue evidence="5">Old leaves</tissue>
    </source>
</reference>
<dbReference type="PROSITE" id="PS51174">
    <property type="entry name" value="BARWIN_3"/>
    <property type="match status" value="1"/>
</dbReference>
<dbReference type="PANTHER" id="PTHR46351">
    <property type="entry name" value="WOUND-INDUCED PROTEIN WIN2"/>
    <property type="match status" value="1"/>
</dbReference>
<keyword evidence="2" id="KW-0732">Signal</keyword>
<feature type="chain" id="PRO_5045031609" description="Barwin domain-containing protein" evidence="2">
    <location>
        <begin position="25"/>
        <end position="158"/>
    </location>
</feature>
<dbReference type="InterPro" id="IPR036908">
    <property type="entry name" value="RlpA-like_sf"/>
</dbReference>
<evidence type="ECO:0000256" key="2">
    <source>
        <dbReference type="SAM" id="SignalP"/>
    </source>
</evidence>
<feature type="domain" description="Barwin" evidence="3">
    <location>
        <begin position="23"/>
        <end position="148"/>
    </location>
</feature>
<dbReference type="Gene3D" id="2.40.40.10">
    <property type="entry name" value="RlpA-like domain"/>
    <property type="match status" value="1"/>
</dbReference>
<dbReference type="PRINTS" id="PR00602">
    <property type="entry name" value="BARWIN"/>
</dbReference>
<proteinExistence type="predicted"/>
<gene>
    <name evidence="4" type="ORF">V6N12_023861</name>
    <name evidence="5" type="ORF">V6N12_023871</name>
</gene>
<evidence type="ECO:0000313" key="4">
    <source>
        <dbReference type="EMBL" id="KAK8589465.1"/>
    </source>
</evidence>
<dbReference type="Proteomes" id="UP001472677">
    <property type="component" value="Unassembled WGS sequence"/>
</dbReference>
<accession>A0ABR2FYY7</accession>
<dbReference type="EMBL" id="JBBPBM010000004">
    <property type="protein sequence ID" value="KAK8589465.1"/>
    <property type="molecule type" value="Genomic_DNA"/>
</dbReference>
<comment type="caution">
    <text evidence="5">The sequence shown here is derived from an EMBL/GenBank/DDBJ whole genome shotgun (WGS) entry which is preliminary data.</text>
</comment>
<evidence type="ECO:0000259" key="3">
    <source>
        <dbReference type="PROSITE" id="PS51174"/>
    </source>
</evidence>
<dbReference type="EMBL" id="JBBPBM010000004">
    <property type="protein sequence ID" value="KAK8589476.1"/>
    <property type="molecule type" value="Genomic_DNA"/>
</dbReference>
<evidence type="ECO:0000313" key="6">
    <source>
        <dbReference type="Proteomes" id="UP001472677"/>
    </source>
</evidence>
<feature type="signal peptide" evidence="2">
    <location>
        <begin position="1"/>
        <end position="24"/>
    </location>
</feature>
<evidence type="ECO:0000256" key="1">
    <source>
        <dbReference type="ARBA" id="ARBA00023157"/>
    </source>
</evidence>
<protein>
    <recommendedName>
        <fullName evidence="3">Barwin domain-containing protein</fullName>
    </recommendedName>
</protein>
<dbReference type="InterPro" id="IPR001153">
    <property type="entry name" value="Barwin_dom"/>
</dbReference>
<dbReference type="InterPro" id="IPR044301">
    <property type="entry name" value="PR4"/>
</dbReference>
<keyword evidence="6" id="KW-1185">Reference proteome</keyword>
<evidence type="ECO:0000313" key="5">
    <source>
        <dbReference type="EMBL" id="KAK8589476.1"/>
    </source>
</evidence>
<keyword evidence="1" id="KW-1015">Disulfide bond</keyword>
<dbReference type="SUPFAM" id="SSF50685">
    <property type="entry name" value="Barwin-like endoglucanases"/>
    <property type="match status" value="1"/>
</dbReference>
<dbReference type="PANTHER" id="PTHR46351:SF7">
    <property type="entry name" value="HEVEIN-LIKE PREPROPROTEIN"/>
    <property type="match status" value="1"/>
</dbReference>
<organism evidence="5 6">
    <name type="scientific">Hibiscus sabdariffa</name>
    <name type="common">roselle</name>
    <dbReference type="NCBI Taxonomy" id="183260"/>
    <lineage>
        <taxon>Eukaryota</taxon>
        <taxon>Viridiplantae</taxon>
        <taxon>Streptophyta</taxon>
        <taxon>Embryophyta</taxon>
        <taxon>Tracheophyta</taxon>
        <taxon>Spermatophyta</taxon>
        <taxon>Magnoliopsida</taxon>
        <taxon>eudicotyledons</taxon>
        <taxon>Gunneridae</taxon>
        <taxon>Pentapetalae</taxon>
        <taxon>rosids</taxon>
        <taxon>malvids</taxon>
        <taxon>Malvales</taxon>
        <taxon>Malvaceae</taxon>
        <taxon>Malvoideae</taxon>
        <taxon>Hibiscus</taxon>
    </lineage>
</organism>